<feature type="domain" description="BD-FAE-like" evidence="3">
    <location>
        <begin position="169"/>
        <end position="286"/>
    </location>
</feature>
<dbReference type="AlphaFoldDB" id="A0A510JJ51"/>
<evidence type="ECO:0000313" key="5">
    <source>
        <dbReference type="Proteomes" id="UP000321892"/>
    </source>
</evidence>
<dbReference type="RefSeq" id="WP_026746889.1">
    <property type="nucleotide sequence ID" value="NZ_AP019823.1"/>
</dbReference>
<name>A0A510JJ51_9FUSO</name>
<dbReference type="InterPro" id="IPR049492">
    <property type="entry name" value="BD-FAE-like_dom"/>
</dbReference>
<dbReference type="Pfam" id="PF20434">
    <property type="entry name" value="BD-FAE"/>
    <property type="match status" value="1"/>
</dbReference>
<gene>
    <name evidence="4" type="ORF">JCM16775_2008</name>
</gene>
<dbReference type="NCBIfam" id="NF041556">
    <property type="entry name" value="tannase_B"/>
    <property type="match status" value="1"/>
</dbReference>
<keyword evidence="5" id="KW-1185">Reference proteome</keyword>
<feature type="chain" id="PRO_5022026638" description="BD-FAE-like domain-containing protein" evidence="2">
    <location>
        <begin position="19"/>
        <end position="532"/>
    </location>
</feature>
<keyword evidence="2" id="KW-0732">Signal</keyword>
<dbReference type="InterPro" id="IPR029058">
    <property type="entry name" value="AB_hydrolase_fold"/>
</dbReference>
<dbReference type="Proteomes" id="UP000321892">
    <property type="component" value="Chromosome"/>
</dbReference>
<sequence>MKKKLIILSLLVSALSMAADNKKGLVDSSKNHKNVEVNKNEDKKPQMGAPMNKKVITEDMITNKTENGYNLNFDVNKNYTAKTATVNGKTVTYRAYENIVYVAKPVDIAYQTINIYIPEEYFKNKSVGKYNAKTAPIFFPNTVGGYMPGAAGVPGNGRDGKPDASLVALSNGYVVASPGARGRTLEKDGKYTGKAPAVIVDLKAAVRYLRYNDVRMPGRADRIISNGTSAGGAVSALLGATGNNKDYEPYLKEIGALNVRDDIYAVSAYCPITNLDNANTAYEWMFNDVKTYKKIEISMLDYNVERKYTEGTLTDDEILRSNDLKKMFPTYLNSLKLKGKNGKLLTLDENGNGSFKEQIKQYYIDSANVTLKKGTDLSEFEFLTIKNGKVVDLDYDKYVAYMGRQKTPGAFDNVDLSTGENNEFGDETTNNKHFTEYMLEHSTANGTMADKKIIKMMNPMNYVANSKVKYWRIRHGAVDKDTSLAIPAILAIKLENLGKKVDFASPWATPHSGDYDLDELFSWMDKVVAEGR</sequence>
<evidence type="ECO:0000256" key="1">
    <source>
        <dbReference type="SAM" id="MobiDB-lite"/>
    </source>
</evidence>
<reference evidence="4 5" key="1">
    <citation type="submission" date="2019-07" db="EMBL/GenBank/DDBJ databases">
        <title>Complete Genome Sequence of Leptotrichia hofstadii Strain JCM16775.</title>
        <authorList>
            <person name="Watanabe S."/>
            <person name="Cui L."/>
        </authorList>
    </citation>
    <scope>NUCLEOTIDE SEQUENCE [LARGE SCALE GENOMIC DNA]</scope>
    <source>
        <strain evidence="4 5">JCM16775</strain>
    </source>
</reference>
<dbReference type="OrthoDB" id="923957at2"/>
<evidence type="ECO:0000313" key="4">
    <source>
        <dbReference type="EMBL" id="BBM39297.1"/>
    </source>
</evidence>
<organism evidence="4 5">
    <name type="scientific">Leptotrichia hofstadii</name>
    <dbReference type="NCBI Taxonomy" id="157688"/>
    <lineage>
        <taxon>Bacteria</taxon>
        <taxon>Fusobacteriati</taxon>
        <taxon>Fusobacteriota</taxon>
        <taxon>Fusobacteriia</taxon>
        <taxon>Fusobacteriales</taxon>
        <taxon>Leptotrichiaceae</taxon>
        <taxon>Leptotrichia</taxon>
    </lineage>
</organism>
<evidence type="ECO:0000259" key="3">
    <source>
        <dbReference type="Pfam" id="PF20434"/>
    </source>
</evidence>
<dbReference type="EMBL" id="AP019823">
    <property type="protein sequence ID" value="BBM39297.1"/>
    <property type="molecule type" value="Genomic_DNA"/>
</dbReference>
<proteinExistence type="predicted"/>
<dbReference type="Gene3D" id="3.40.50.1820">
    <property type="entry name" value="alpha/beta hydrolase"/>
    <property type="match status" value="1"/>
</dbReference>
<dbReference type="InterPro" id="IPR048124">
    <property type="entry name" value="Tannase_B"/>
</dbReference>
<evidence type="ECO:0000256" key="2">
    <source>
        <dbReference type="SAM" id="SignalP"/>
    </source>
</evidence>
<dbReference type="KEGG" id="lhf:JCM16775_2008"/>
<accession>A0A510JJ51</accession>
<dbReference type="SUPFAM" id="SSF53474">
    <property type="entry name" value="alpha/beta-Hydrolases"/>
    <property type="match status" value="1"/>
</dbReference>
<feature type="compositionally biased region" description="Basic and acidic residues" evidence="1">
    <location>
        <begin position="26"/>
        <end position="45"/>
    </location>
</feature>
<feature type="region of interest" description="Disordered" evidence="1">
    <location>
        <begin position="26"/>
        <end position="48"/>
    </location>
</feature>
<feature type="signal peptide" evidence="2">
    <location>
        <begin position="1"/>
        <end position="18"/>
    </location>
</feature>
<protein>
    <recommendedName>
        <fullName evidence="3">BD-FAE-like domain-containing protein</fullName>
    </recommendedName>
</protein>